<name>A0ABV7FG19_9GAMM</name>
<dbReference type="InterPro" id="IPR001497">
    <property type="entry name" value="MethylDNA_cys_MeTrfase_AS"/>
</dbReference>
<evidence type="ECO:0000256" key="1">
    <source>
        <dbReference type="ARBA" id="ARBA00001286"/>
    </source>
</evidence>
<sequence>MMQQELDYARIEAAIHYIKDNLHAQPSLEEIATAVKLSPSHFQKLFSEWAGVSPKKFTQYLTLQYAKSLLKSQNSSLLETALASGLSGTGRLHDLFVNIEAMTPGEFKQGGAGLTIRYSFGTSQFGDFIIASTPKGICHLFFASHKEQAIKNLTLYFPNAKLENGTDDHQQQAVRFFQQGWHQPAQIKLHLSATPFQLKVWESLLKIPMGNLATYGDIAKSITSPRAARAVGTAIGSNPIAYLIPCHRVIQASGRLGGYMWGETRKSAMIGWEASQLCKTLPTQSSGDLTAELLAD</sequence>
<dbReference type="CDD" id="cd06445">
    <property type="entry name" value="ATase"/>
    <property type="match status" value="1"/>
</dbReference>
<dbReference type="Gene3D" id="1.10.10.10">
    <property type="entry name" value="Winged helix-like DNA-binding domain superfamily/Winged helix DNA-binding domain"/>
    <property type="match status" value="1"/>
</dbReference>
<dbReference type="SUPFAM" id="SSF46767">
    <property type="entry name" value="Methylated DNA-protein cysteine methyltransferase, C-terminal domain"/>
    <property type="match status" value="1"/>
</dbReference>
<evidence type="ECO:0000256" key="3">
    <source>
        <dbReference type="ARBA" id="ARBA00022679"/>
    </source>
</evidence>
<keyword evidence="7" id="KW-0234">DNA repair</keyword>
<dbReference type="PANTHER" id="PTHR10815:SF13">
    <property type="entry name" value="METHYLATED-DNA--PROTEIN-CYSTEINE METHYLTRANSFERASE"/>
    <property type="match status" value="1"/>
</dbReference>
<evidence type="ECO:0000259" key="9">
    <source>
        <dbReference type="PROSITE" id="PS01124"/>
    </source>
</evidence>
<gene>
    <name evidence="10" type="ORF">ACFODX_13470</name>
</gene>
<dbReference type="SUPFAM" id="SSF53155">
    <property type="entry name" value="Methylated DNA-protein cysteine methyltransferase domain"/>
    <property type="match status" value="1"/>
</dbReference>
<dbReference type="RefSeq" id="WP_378119953.1">
    <property type="nucleotide sequence ID" value="NZ_JBHRTF010000004.1"/>
</dbReference>
<reference evidence="11" key="1">
    <citation type="journal article" date="2019" name="Int. J. Syst. Evol. Microbiol.">
        <title>The Global Catalogue of Microorganisms (GCM) 10K type strain sequencing project: providing services to taxonomists for standard genome sequencing and annotation.</title>
        <authorList>
            <consortium name="The Broad Institute Genomics Platform"/>
            <consortium name="The Broad Institute Genome Sequencing Center for Infectious Disease"/>
            <person name="Wu L."/>
            <person name="Ma J."/>
        </authorList>
    </citation>
    <scope>NUCLEOTIDE SEQUENCE [LARGE SCALE GENOMIC DNA]</scope>
    <source>
        <strain evidence="11">KCTC 52237</strain>
    </source>
</reference>
<dbReference type="SUPFAM" id="SSF46689">
    <property type="entry name" value="Homeodomain-like"/>
    <property type="match status" value="1"/>
</dbReference>
<keyword evidence="6" id="KW-0804">Transcription</keyword>
<evidence type="ECO:0000256" key="6">
    <source>
        <dbReference type="ARBA" id="ARBA00023163"/>
    </source>
</evidence>
<dbReference type="PROSITE" id="PS00374">
    <property type="entry name" value="MGMT"/>
    <property type="match status" value="1"/>
</dbReference>
<accession>A0ABV7FG19</accession>
<organism evidence="10 11">
    <name type="scientific">Cellvibrio fontiphilus</name>
    <dbReference type="NCBI Taxonomy" id="1815559"/>
    <lineage>
        <taxon>Bacteria</taxon>
        <taxon>Pseudomonadati</taxon>
        <taxon>Pseudomonadota</taxon>
        <taxon>Gammaproteobacteria</taxon>
        <taxon>Cellvibrionales</taxon>
        <taxon>Cellvibrionaceae</taxon>
        <taxon>Cellvibrio</taxon>
    </lineage>
</organism>
<dbReference type="Pfam" id="PF12833">
    <property type="entry name" value="HTH_18"/>
    <property type="match status" value="1"/>
</dbReference>
<comment type="catalytic activity">
    <reaction evidence="1">
        <text>a 4-O-methyl-thymidine in DNA + L-cysteinyl-[protein] = a thymidine in DNA + S-methyl-L-cysteinyl-[protein]</text>
        <dbReference type="Rhea" id="RHEA:53428"/>
        <dbReference type="Rhea" id="RHEA-COMP:10131"/>
        <dbReference type="Rhea" id="RHEA-COMP:10132"/>
        <dbReference type="Rhea" id="RHEA-COMP:13555"/>
        <dbReference type="Rhea" id="RHEA-COMP:13556"/>
        <dbReference type="ChEBI" id="CHEBI:29950"/>
        <dbReference type="ChEBI" id="CHEBI:82612"/>
        <dbReference type="ChEBI" id="CHEBI:137386"/>
        <dbReference type="ChEBI" id="CHEBI:137387"/>
        <dbReference type="EC" id="2.1.1.63"/>
    </reaction>
</comment>
<dbReference type="InterPro" id="IPR018060">
    <property type="entry name" value="HTH_AraC"/>
</dbReference>
<evidence type="ECO:0000313" key="11">
    <source>
        <dbReference type="Proteomes" id="UP001595555"/>
    </source>
</evidence>
<dbReference type="Gene3D" id="1.10.10.60">
    <property type="entry name" value="Homeodomain-like"/>
    <property type="match status" value="1"/>
</dbReference>
<dbReference type="SMART" id="SM00342">
    <property type="entry name" value="HTH_ARAC"/>
    <property type="match status" value="1"/>
</dbReference>
<dbReference type="Gene3D" id="3.30.160.70">
    <property type="entry name" value="Methylated DNA-protein cysteine methyltransferase domain"/>
    <property type="match status" value="1"/>
</dbReference>
<evidence type="ECO:0000256" key="4">
    <source>
        <dbReference type="ARBA" id="ARBA00022763"/>
    </source>
</evidence>
<dbReference type="Pfam" id="PF01035">
    <property type="entry name" value="DNA_binding_1"/>
    <property type="match status" value="1"/>
</dbReference>
<evidence type="ECO:0000256" key="5">
    <source>
        <dbReference type="ARBA" id="ARBA00023015"/>
    </source>
</evidence>
<keyword evidence="11" id="KW-1185">Reference proteome</keyword>
<feature type="domain" description="HTH araC/xylS-type" evidence="9">
    <location>
        <begin position="12"/>
        <end position="110"/>
    </location>
</feature>
<keyword evidence="4" id="KW-0227">DNA damage</keyword>
<dbReference type="InterPro" id="IPR014048">
    <property type="entry name" value="MethylDNA_cys_MeTrfase_DNA-bd"/>
</dbReference>
<dbReference type="EMBL" id="JBHRTF010000004">
    <property type="protein sequence ID" value="MFC3116576.1"/>
    <property type="molecule type" value="Genomic_DNA"/>
</dbReference>
<dbReference type="PANTHER" id="PTHR10815">
    <property type="entry name" value="METHYLATED-DNA--PROTEIN-CYSTEINE METHYLTRANSFERASE"/>
    <property type="match status" value="1"/>
</dbReference>
<dbReference type="PROSITE" id="PS01124">
    <property type="entry name" value="HTH_ARAC_FAMILY_2"/>
    <property type="match status" value="1"/>
</dbReference>
<dbReference type="InterPro" id="IPR036631">
    <property type="entry name" value="MGMT_N_sf"/>
</dbReference>
<evidence type="ECO:0000256" key="2">
    <source>
        <dbReference type="ARBA" id="ARBA00022603"/>
    </source>
</evidence>
<keyword evidence="3" id="KW-0808">Transferase</keyword>
<evidence type="ECO:0000313" key="10">
    <source>
        <dbReference type="EMBL" id="MFC3116576.1"/>
    </source>
</evidence>
<protein>
    <submittedName>
        <fullName evidence="10">Bifunctional helix-turn-helix domain-containing protein/methylated-DNA--[protein]-cysteine S-methyltransferase</fullName>
    </submittedName>
</protein>
<evidence type="ECO:0000256" key="7">
    <source>
        <dbReference type="ARBA" id="ARBA00023204"/>
    </source>
</evidence>
<keyword evidence="5" id="KW-0805">Transcription regulation</keyword>
<keyword evidence="2" id="KW-0489">Methyltransferase</keyword>
<dbReference type="InterPro" id="IPR036217">
    <property type="entry name" value="MethylDNA_cys_MeTrfase_DNAb"/>
</dbReference>
<dbReference type="NCBIfam" id="TIGR00589">
    <property type="entry name" value="ogt"/>
    <property type="match status" value="1"/>
</dbReference>
<dbReference type="InterPro" id="IPR009057">
    <property type="entry name" value="Homeodomain-like_sf"/>
</dbReference>
<comment type="catalytic activity">
    <reaction evidence="8">
        <text>a 6-O-methyl-2'-deoxyguanosine in DNA + L-cysteinyl-[protein] = S-methyl-L-cysteinyl-[protein] + a 2'-deoxyguanosine in DNA</text>
        <dbReference type="Rhea" id="RHEA:24000"/>
        <dbReference type="Rhea" id="RHEA-COMP:10131"/>
        <dbReference type="Rhea" id="RHEA-COMP:10132"/>
        <dbReference type="Rhea" id="RHEA-COMP:11367"/>
        <dbReference type="Rhea" id="RHEA-COMP:11368"/>
        <dbReference type="ChEBI" id="CHEBI:29950"/>
        <dbReference type="ChEBI" id="CHEBI:82612"/>
        <dbReference type="ChEBI" id="CHEBI:85445"/>
        <dbReference type="ChEBI" id="CHEBI:85448"/>
        <dbReference type="EC" id="2.1.1.63"/>
    </reaction>
</comment>
<comment type="caution">
    <text evidence="10">The sequence shown here is derived from an EMBL/GenBank/DDBJ whole genome shotgun (WGS) entry which is preliminary data.</text>
</comment>
<dbReference type="Proteomes" id="UP001595555">
    <property type="component" value="Unassembled WGS sequence"/>
</dbReference>
<proteinExistence type="predicted"/>
<dbReference type="InterPro" id="IPR036388">
    <property type="entry name" value="WH-like_DNA-bd_sf"/>
</dbReference>
<evidence type="ECO:0000256" key="8">
    <source>
        <dbReference type="ARBA" id="ARBA00049348"/>
    </source>
</evidence>